<proteinExistence type="predicted"/>
<organism evidence="1 2">
    <name type="scientific">Hypoxylon rubiginosum</name>
    <dbReference type="NCBI Taxonomy" id="110542"/>
    <lineage>
        <taxon>Eukaryota</taxon>
        <taxon>Fungi</taxon>
        <taxon>Dikarya</taxon>
        <taxon>Ascomycota</taxon>
        <taxon>Pezizomycotina</taxon>
        <taxon>Sordariomycetes</taxon>
        <taxon>Xylariomycetidae</taxon>
        <taxon>Xylariales</taxon>
        <taxon>Hypoxylaceae</taxon>
        <taxon>Hypoxylon</taxon>
    </lineage>
</organism>
<protein>
    <submittedName>
        <fullName evidence="1">Uncharacterized protein</fullName>
    </submittedName>
</protein>
<evidence type="ECO:0000313" key="2">
    <source>
        <dbReference type="Proteomes" id="UP001497700"/>
    </source>
</evidence>
<accession>A0ACB9YJJ5</accession>
<name>A0ACB9YJJ5_9PEZI</name>
<keyword evidence="2" id="KW-1185">Reference proteome</keyword>
<reference evidence="1 2" key="1">
    <citation type="journal article" date="2022" name="New Phytol.">
        <title>Ecological generalism drives hyperdiversity of secondary metabolite gene clusters in xylarialean endophytes.</title>
        <authorList>
            <person name="Franco M.E.E."/>
            <person name="Wisecaver J.H."/>
            <person name="Arnold A.E."/>
            <person name="Ju Y.M."/>
            <person name="Slot J.C."/>
            <person name="Ahrendt S."/>
            <person name="Moore L.P."/>
            <person name="Eastman K.E."/>
            <person name="Scott K."/>
            <person name="Konkel Z."/>
            <person name="Mondo S.J."/>
            <person name="Kuo A."/>
            <person name="Hayes R.D."/>
            <person name="Haridas S."/>
            <person name="Andreopoulos B."/>
            <person name="Riley R."/>
            <person name="LaButti K."/>
            <person name="Pangilinan J."/>
            <person name="Lipzen A."/>
            <person name="Amirebrahimi M."/>
            <person name="Yan J."/>
            <person name="Adam C."/>
            <person name="Keymanesh K."/>
            <person name="Ng V."/>
            <person name="Louie K."/>
            <person name="Northen T."/>
            <person name="Drula E."/>
            <person name="Henrissat B."/>
            <person name="Hsieh H.M."/>
            <person name="Youens-Clark K."/>
            <person name="Lutzoni F."/>
            <person name="Miadlikowska J."/>
            <person name="Eastwood D.C."/>
            <person name="Hamelin R.C."/>
            <person name="Grigoriev I.V."/>
            <person name="U'Ren J.M."/>
        </authorList>
    </citation>
    <scope>NUCLEOTIDE SEQUENCE [LARGE SCALE GENOMIC DNA]</scope>
    <source>
        <strain evidence="1 2">CBS 119005</strain>
    </source>
</reference>
<sequence length="1173" mass="134160">MANAIRNSLASHTLDPIQDIFAKAKSEFLSELKDKKKRSELEKECTIDDIWAFTDQLQSDQGSEGRLRGLRKIQPYLERLEEYASVIEVFVQVKPDILALIWGPIKLLLQMSRNVTKCFDAILDVMKSIGPALPAFSKFTSLLGANARIGYVLSLYFKDILDFYLTCFKFFGLKSWQVAFEGLWPIHRSRIDVIVKNMEKHSLLLCNEITMGDILEADEARRKAYAHYEEEREFRDYQNFQSIETYIAPPSYDDTLDSLRLSRCTGTGTWLQQDATFRRWLDSTDVSMDVVWIQGIPGAGKTYLASTAIDESKTKGHCLFAFLSYKHGLQSHLPVLQSLLFQLASQEKDLRSVLCDAILSGPKDLKRDLKGDTDFTLNILSKLLKCARRTFITIDGLDEVDEAIQQTLIRCLLDTLKECKESRLLIVSRQGHILKRSLQHVSDVIDINQRNTRCIQSYVKHKTAEWLDLFGFDKETRAEVLLLLYPLAATAKGMFLYARLILENIEALQDLDKIREELQVLPESLDEIYERILRRIFKLPAVAQKNAKRILSWVACSAQPIARQEMELAMLIEPDTEIVPRVRAELNALQLCGPLVEVRNGNLQFVHFTAKEYILNHKVQPFINQKEAILDVAMTCLSYLCCEVFTPSTPDEEVQDNLIAGAYRLFQFAQCHWAENIKQLARYYTIEESPGELVDLLQRFLAVRSNVNYVRGEIGNHSRLWQLDFLKEWPEIQVMLSRVLDFQCWQRMSDKFQLNEEADDPWIDQDPTTLSSITLQAHRVLESLLCPGDGHSRGCHCSALQKHYGPRLFRCGYTTCLFHRVAFEKKLARDRHIKHHGRPFKCPITDCEYSTIGFLSQGQCNRHYDHLHSAPVKEDIAAIHDTTSPDEMEHIIYDLVARDEVNEMKGLATHLERLESPKRQNVRELAAYSGSLEMARVLIDYEYRNNTINNPDSLDEEYMGLIMVKSVEGKNEPVFSWLCENFQIKGYSYKGSNSVSAAVMDSGSTELFDIWRDNLTRFDNLENSLKCDAIPTKQDLNLETRLAKLWTENNALGKFDKMGLNIALRHVTKYSCSVKLVTTLIQCGADPNFNGSAHGLTPLILASKKRTEEAANIMKTLLLAGADPYHEKKFRNKDTTETAAMGAGARGISRWLGITWDELVAWTQEERKNNAAV</sequence>
<gene>
    <name evidence="1" type="ORF">F4820DRAFT_439408</name>
</gene>
<dbReference type="Proteomes" id="UP001497700">
    <property type="component" value="Unassembled WGS sequence"/>
</dbReference>
<evidence type="ECO:0000313" key="1">
    <source>
        <dbReference type="EMBL" id="KAI4859569.1"/>
    </source>
</evidence>
<comment type="caution">
    <text evidence="1">The sequence shown here is derived from an EMBL/GenBank/DDBJ whole genome shotgun (WGS) entry which is preliminary data.</text>
</comment>
<dbReference type="EMBL" id="MU393626">
    <property type="protein sequence ID" value="KAI4859569.1"/>
    <property type="molecule type" value="Genomic_DNA"/>
</dbReference>